<evidence type="ECO:0000313" key="2">
    <source>
        <dbReference type="EMBL" id="KJV09045.1"/>
    </source>
</evidence>
<name>A0A0F3IQP6_9PROT</name>
<dbReference type="InterPro" id="IPR000182">
    <property type="entry name" value="GNAT_dom"/>
</dbReference>
<dbReference type="InterPro" id="IPR016181">
    <property type="entry name" value="Acyl_CoA_acyltransferase"/>
</dbReference>
<dbReference type="GO" id="GO:0016747">
    <property type="term" value="F:acyltransferase activity, transferring groups other than amino-acyl groups"/>
    <property type="evidence" value="ECO:0007669"/>
    <property type="project" value="InterPro"/>
</dbReference>
<dbReference type="Gene3D" id="3.40.630.30">
    <property type="match status" value="1"/>
</dbReference>
<reference evidence="2 3" key="1">
    <citation type="submission" date="2015-03" db="EMBL/GenBank/DDBJ databases">
        <title>Draft genome sequence of Elstera litoralis.</title>
        <authorList>
            <person name="Rahalkar M.C."/>
            <person name="Dhakephalkar P.K."/>
            <person name="Pore S.D."/>
            <person name="Arora P."/>
            <person name="Kapse N.G."/>
            <person name="Pandit P.S."/>
        </authorList>
    </citation>
    <scope>NUCLEOTIDE SEQUENCE [LARGE SCALE GENOMIC DNA]</scope>
    <source>
        <strain evidence="2 3">Dia-1</strain>
    </source>
</reference>
<feature type="domain" description="N-acetyltransferase" evidence="1">
    <location>
        <begin position="2"/>
        <end position="163"/>
    </location>
</feature>
<comment type="caution">
    <text evidence="2">The sequence shown here is derived from an EMBL/GenBank/DDBJ whole genome shotgun (WGS) entry which is preliminary data.</text>
</comment>
<dbReference type="AlphaFoldDB" id="A0A0F3IQP6"/>
<dbReference type="EMBL" id="LAJY01000374">
    <property type="protein sequence ID" value="KJV09045.1"/>
    <property type="molecule type" value="Genomic_DNA"/>
</dbReference>
<organism evidence="2 3">
    <name type="scientific">Elstera litoralis</name>
    <dbReference type="NCBI Taxonomy" id="552518"/>
    <lineage>
        <taxon>Bacteria</taxon>
        <taxon>Pseudomonadati</taxon>
        <taxon>Pseudomonadota</taxon>
        <taxon>Alphaproteobacteria</taxon>
        <taxon>Rhodospirillales</taxon>
        <taxon>Rhodospirillaceae</taxon>
        <taxon>Elstera</taxon>
    </lineage>
</organism>
<dbReference type="Proteomes" id="UP000033774">
    <property type="component" value="Unassembled WGS sequence"/>
</dbReference>
<dbReference type="Pfam" id="PF00583">
    <property type="entry name" value="Acetyltransf_1"/>
    <property type="match status" value="1"/>
</dbReference>
<sequence length="196" mass="21802">MGHFRKLGPSDASAMAAHLCRLPASDRRLRFHSTVSSEWIEKRYAGLDWTRTVSVGVFEEGTLRGFVELAFDSPLPSPDARAELAISIEPEFQRAGLGRELTARAVTIARNRGAQRLTMLCLPENLPMRRIAKRLMGVMHQEDGTVEADLDLTAATPLSYWLEAVQDTADAVTGGLEFWPRMLRPFKRPQPAEQGA</sequence>
<gene>
    <name evidence="2" type="ORF">VZ95_13920</name>
</gene>
<dbReference type="RefSeq" id="WP_045776394.1">
    <property type="nucleotide sequence ID" value="NZ_LAJY01000374.1"/>
</dbReference>
<protein>
    <recommendedName>
        <fullName evidence="1">N-acetyltransferase domain-containing protein</fullName>
    </recommendedName>
</protein>
<proteinExistence type="predicted"/>
<evidence type="ECO:0000259" key="1">
    <source>
        <dbReference type="PROSITE" id="PS51186"/>
    </source>
</evidence>
<dbReference type="SUPFAM" id="SSF55729">
    <property type="entry name" value="Acyl-CoA N-acyltransferases (Nat)"/>
    <property type="match status" value="1"/>
</dbReference>
<keyword evidence="3" id="KW-1185">Reference proteome</keyword>
<evidence type="ECO:0000313" key="3">
    <source>
        <dbReference type="Proteomes" id="UP000033774"/>
    </source>
</evidence>
<dbReference type="PROSITE" id="PS51186">
    <property type="entry name" value="GNAT"/>
    <property type="match status" value="1"/>
</dbReference>
<dbReference type="CDD" id="cd04301">
    <property type="entry name" value="NAT_SF"/>
    <property type="match status" value="1"/>
</dbReference>
<accession>A0A0F3IQP6</accession>